<accession>A0A212PP54</accession>
<organismHost>
    <name type="scientific">Felis catus</name>
    <name type="common">Cat</name>
    <name type="synonym">Felis silvestris catus</name>
    <dbReference type="NCBI Taxonomy" id="9685"/>
</organismHost>
<organismHost>
    <name type="scientific">Apodemus sylvaticus</name>
    <name type="common">European woodmouse</name>
    <dbReference type="NCBI Taxonomy" id="10129"/>
</organismHost>
<organismHost>
    <name type="scientific">Microtus agrestis</name>
    <name type="common">Short-tailed field vole</name>
    <dbReference type="NCBI Taxonomy" id="29092"/>
</organismHost>
<proteinExistence type="predicted"/>
<dbReference type="Proteomes" id="UP000276358">
    <property type="component" value="Segment"/>
</dbReference>
<organismHost>
    <name type="scientific">Bos taurus</name>
    <name type="common">Bovine</name>
    <dbReference type="NCBI Taxonomy" id="9913"/>
</organismHost>
<organismHost>
    <name type="scientific">Mus musculus</name>
    <name type="common">Mouse</name>
    <dbReference type="NCBI Taxonomy" id="10090"/>
</organismHost>
<organismHost>
    <name type="scientific">Loxodonta africana</name>
    <name type="common">African elephant</name>
    <dbReference type="NCBI Taxonomy" id="9785"/>
</organismHost>
<sequence length="105" mass="11792">MLSVCPRRYLHRLYRSLDSSDIGILSAICSANAIHLYFLFVDSQCLDTRLDRATTILESQHIISFTKLTKSNNPESESTLSFSLNNRSMSPYCLIAKSSSVINAE</sequence>
<organism evidence="1">
    <name type="scientific">Cowpox virus</name>
    <name type="common">CPV</name>
    <dbReference type="NCBI Taxonomy" id="10243"/>
    <lineage>
        <taxon>Viruses</taxon>
        <taxon>Varidnaviria</taxon>
        <taxon>Bamfordvirae</taxon>
        <taxon>Nucleocytoviricota</taxon>
        <taxon>Pokkesviricetes</taxon>
        <taxon>Chitovirales</taxon>
        <taxon>Poxviridae</taxon>
        <taxon>Chordopoxvirinae</taxon>
        <taxon>Orthopoxvirus</taxon>
        <taxon>Orthopoxvirus cowpox</taxon>
    </lineage>
</organism>
<evidence type="ECO:0000313" key="1">
    <source>
        <dbReference type="EMBL" id="SNB48634.1"/>
    </source>
</evidence>
<name>A0A212PP54_COWPX</name>
<organismHost>
    <name type="scientific">Myodes glareolus</name>
    <name type="common">Bank vole</name>
    <name type="synonym">Clethrionomys glareolus</name>
    <dbReference type="NCBI Taxonomy" id="447135"/>
</organismHost>
<dbReference type="EMBL" id="LT896724">
    <property type="protein sequence ID" value="SNB48634.1"/>
    <property type="molecule type" value="Genomic_DNA"/>
</dbReference>
<protein>
    <submittedName>
        <fullName evidence="1">Uncharacterized protein</fullName>
    </submittedName>
</protein>
<organismHost>
    <name type="scientific">Homo sapiens</name>
    <name type="common">Human</name>
    <dbReference type="NCBI Taxonomy" id="9606"/>
</organismHost>
<gene>
    <name evidence="1" type="primary">gCPXV0047</name>
</gene>
<reference evidence="1" key="1">
    <citation type="submission" date="2017-06" db="EMBL/GenBank/DDBJ databases">
        <authorList>
            <person name="Kim H.J."/>
            <person name="Triplett B.A."/>
        </authorList>
    </citation>
    <scope>NUCLEOTIDE SEQUENCE</scope>
    <source>
        <strain evidence="1">Ger/2015/Cat1</strain>
    </source>
</reference>